<comment type="function">
    <text evidence="3">Probably deamidates glutamine residues to glutamate on methyl-accepting chemotaxis receptors (MCPs), playing an important role in chemotaxis.</text>
</comment>
<dbReference type="EMBL" id="JAVCAP010000012">
    <property type="protein sequence ID" value="MDP8567336.1"/>
    <property type="molecule type" value="Genomic_DNA"/>
</dbReference>
<proteinExistence type="inferred from homology"/>
<accession>A0ABT9JS27</accession>
<keyword evidence="1 3" id="KW-0145">Chemotaxis</keyword>
<dbReference type="Proteomes" id="UP001225906">
    <property type="component" value="Unassembled WGS sequence"/>
</dbReference>
<comment type="caution">
    <text evidence="4">The sequence shown here is derived from an EMBL/GenBank/DDBJ whole genome shotgun (WGS) entry which is preliminary data.</text>
</comment>
<evidence type="ECO:0000313" key="5">
    <source>
        <dbReference type="Proteomes" id="UP001225906"/>
    </source>
</evidence>
<dbReference type="RefSeq" id="WP_306389063.1">
    <property type="nucleotide sequence ID" value="NZ_JAVCAP010000012.1"/>
</dbReference>
<reference evidence="5" key="1">
    <citation type="journal article" date="2019" name="Int. J. Syst. Evol. Microbiol.">
        <title>The Global Catalogue of Microorganisms (GCM) 10K type strain sequencing project: providing services to taxonomists for standard genome sequencing and annotation.</title>
        <authorList>
            <consortium name="The Broad Institute Genomics Platform"/>
            <consortium name="The Broad Institute Genome Sequencing Center for Infectious Disease"/>
            <person name="Wu L."/>
            <person name="Ma J."/>
        </authorList>
    </citation>
    <scope>NUCLEOTIDE SEQUENCE [LARGE SCALE GENOMIC DNA]</scope>
    <source>
        <strain evidence="5">VKM B-3159</strain>
    </source>
</reference>
<evidence type="ECO:0000256" key="3">
    <source>
        <dbReference type="HAMAP-Rule" id="MF_01440"/>
    </source>
</evidence>
<dbReference type="Gene3D" id="3.30.1330.200">
    <property type="match status" value="1"/>
</dbReference>
<dbReference type="EC" id="3.5.1.44" evidence="3"/>
<dbReference type="InterPro" id="IPR038592">
    <property type="entry name" value="CheD-like_sf"/>
</dbReference>
<evidence type="ECO:0000256" key="1">
    <source>
        <dbReference type="ARBA" id="ARBA00022500"/>
    </source>
</evidence>
<dbReference type="PANTHER" id="PTHR35147">
    <property type="entry name" value="CHEMORECEPTOR GLUTAMINE DEAMIDASE CHED-RELATED"/>
    <property type="match status" value="1"/>
</dbReference>
<dbReference type="InterPro" id="IPR005659">
    <property type="entry name" value="Chemorcpt_Glu_NH3ase_CheD"/>
</dbReference>
<dbReference type="HAMAP" id="MF_01440">
    <property type="entry name" value="CheD"/>
    <property type="match status" value="1"/>
</dbReference>
<name>A0ABT9JS27_9PROT</name>
<dbReference type="PANTHER" id="PTHR35147:SF3">
    <property type="entry name" value="CHEMORECEPTOR GLUTAMINE DEAMIDASE CHED 1-RELATED"/>
    <property type="match status" value="1"/>
</dbReference>
<evidence type="ECO:0000313" key="4">
    <source>
        <dbReference type="EMBL" id="MDP8567336.1"/>
    </source>
</evidence>
<sequence length="160" mass="17943">MKLPKNAFEIFLQPGEFYWGDADTRIRTILGSCVAVTVWHPAQKVGGMCHIMLPSRARSAKKTGGVLNGKYADEAMTMIMSELNSCGIAPESCHVKVFGGSNMFKTLRDISNPIGDRNLEAVMDQLDRLGFTVHSHHHGGELPRYIIFDVWSGWVWLRKH</sequence>
<dbReference type="Pfam" id="PF03975">
    <property type="entry name" value="CheD"/>
    <property type="match status" value="1"/>
</dbReference>
<dbReference type="InterPro" id="IPR011324">
    <property type="entry name" value="Cytotoxic_necrot_fac-like_cat"/>
</dbReference>
<evidence type="ECO:0000256" key="2">
    <source>
        <dbReference type="ARBA" id="ARBA00022801"/>
    </source>
</evidence>
<dbReference type="CDD" id="cd16352">
    <property type="entry name" value="CheD"/>
    <property type="match status" value="1"/>
</dbReference>
<comment type="catalytic activity">
    <reaction evidence="3">
        <text>L-glutaminyl-[protein] + H2O = L-glutamyl-[protein] + NH4(+)</text>
        <dbReference type="Rhea" id="RHEA:16441"/>
        <dbReference type="Rhea" id="RHEA-COMP:10207"/>
        <dbReference type="Rhea" id="RHEA-COMP:10208"/>
        <dbReference type="ChEBI" id="CHEBI:15377"/>
        <dbReference type="ChEBI" id="CHEBI:28938"/>
        <dbReference type="ChEBI" id="CHEBI:29973"/>
        <dbReference type="ChEBI" id="CHEBI:30011"/>
        <dbReference type="EC" id="3.5.1.44"/>
    </reaction>
</comment>
<organism evidence="4 5">
    <name type="scientific">Methylophilus aquaticus</name>
    <dbReference type="NCBI Taxonomy" id="1971610"/>
    <lineage>
        <taxon>Bacteria</taxon>
        <taxon>Pseudomonadati</taxon>
        <taxon>Pseudomonadota</taxon>
        <taxon>Betaproteobacteria</taxon>
        <taxon>Nitrosomonadales</taxon>
        <taxon>Methylophilaceae</taxon>
        <taxon>Methylophilus</taxon>
    </lineage>
</organism>
<gene>
    <name evidence="3" type="primary">cheD</name>
    <name evidence="4" type="ORF">Q9291_05705</name>
</gene>
<keyword evidence="2 3" id="KW-0378">Hydrolase</keyword>
<dbReference type="SUPFAM" id="SSF64438">
    <property type="entry name" value="CNF1/YfiH-like putative cysteine hydrolases"/>
    <property type="match status" value="1"/>
</dbReference>
<comment type="similarity">
    <text evidence="3">Belongs to the CheD family.</text>
</comment>
<protein>
    <recommendedName>
        <fullName evidence="3">Probable chemoreceptor glutamine deamidase CheD</fullName>
        <ecNumber evidence="3">3.5.1.44</ecNumber>
    </recommendedName>
</protein>
<keyword evidence="5" id="KW-1185">Reference proteome</keyword>